<dbReference type="PANTHER" id="PTHR30053:SF12">
    <property type="entry name" value="ELONGATION FACTOR P (EF-P) FAMILY PROTEIN"/>
    <property type="match status" value="1"/>
</dbReference>
<dbReference type="Gene3D" id="2.30.30.30">
    <property type="match status" value="1"/>
</dbReference>
<dbReference type="FunFam" id="2.40.50.140:FF:000009">
    <property type="entry name" value="Elongation factor P"/>
    <property type="match status" value="1"/>
</dbReference>
<feature type="domain" description="Translation elongation factor P/YeiP central" evidence="11">
    <location>
        <begin position="68"/>
        <end position="122"/>
    </location>
</feature>
<dbReference type="FunFam" id="2.40.50.140:FF:000004">
    <property type="entry name" value="Elongation factor P"/>
    <property type="match status" value="1"/>
</dbReference>
<dbReference type="SMART" id="SM01185">
    <property type="entry name" value="EFP"/>
    <property type="match status" value="1"/>
</dbReference>
<dbReference type="InterPro" id="IPR012340">
    <property type="entry name" value="NA-bd_OB-fold"/>
</dbReference>
<dbReference type="InterPro" id="IPR015365">
    <property type="entry name" value="Elong-fact-P_C"/>
</dbReference>
<keyword evidence="6 7" id="KW-0648">Protein biosynthesis</keyword>
<dbReference type="GO" id="GO:0005829">
    <property type="term" value="C:cytosol"/>
    <property type="evidence" value="ECO:0007669"/>
    <property type="project" value="UniProtKB-ARBA"/>
</dbReference>
<name>A0A1F5J902_9BACT</name>
<evidence type="ECO:0000313" key="12">
    <source>
        <dbReference type="EMBL" id="OGE25105.1"/>
    </source>
</evidence>
<accession>A0A1F5J902</accession>
<keyword evidence="4 7" id="KW-0963">Cytoplasm</keyword>
<evidence type="ECO:0000259" key="11">
    <source>
        <dbReference type="SMART" id="SM01185"/>
    </source>
</evidence>
<dbReference type="SUPFAM" id="SSF50249">
    <property type="entry name" value="Nucleic acid-binding proteins"/>
    <property type="match status" value="2"/>
</dbReference>
<comment type="similarity">
    <text evidence="3 7 9">Belongs to the elongation factor P family.</text>
</comment>
<dbReference type="InterPro" id="IPR014722">
    <property type="entry name" value="Rib_uL2_dom2"/>
</dbReference>
<dbReference type="NCBIfam" id="TIGR00038">
    <property type="entry name" value="efp"/>
    <property type="match status" value="1"/>
</dbReference>
<evidence type="ECO:0000259" key="10">
    <source>
        <dbReference type="SMART" id="SM00841"/>
    </source>
</evidence>
<proteinExistence type="inferred from homology"/>
<dbReference type="HAMAP" id="MF_00141">
    <property type="entry name" value="EF_P"/>
    <property type="match status" value="1"/>
</dbReference>
<dbReference type="Pfam" id="PF09285">
    <property type="entry name" value="Elong-fact-P_C"/>
    <property type="match status" value="1"/>
</dbReference>
<dbReference type="SMART" id="SM00841">
    <property type="entry name" value="Elong-fact-P_C"/>
    <property type="match status" value="1"/>
</dbReference>
<dbReference type="GO" id="GO:0043043">
    <property type="term" value="P:peptide biosynthetic process"/>
    <property type="evidence" value="ECO:0007669"/>
    <property type="project" value="InterPro"/>
</dbReference>
<dbReference type="Pfam" id="PF08207">
    <property type="entry name" value="EFP_N"/>
    <property type="match status" value="1"/>
</dbReference>
<gene>
    <name evidence="7" type="primary">efp</name>
    <name evidence="12" type="ORF">A3C26_02090</name>
</gene>
<dbReference type="InterPro" id="IPR013185">
    <property type="entry name" value="Transl_elong_KOW-like"/>
</dbReference>
<feature type="domain" description="Elongation factor P C-terminal" evidence="10">
    <location>
        <begin position="130"/>
        <end position="185"/>
    </location>
</feature>
<evidence type="ECO:0000256" key="1">
    <source>
        <dbReference type="ARBA" id="ARBA00004496"/>
    </source>
</evidence>
<dbReference type="Gene3D" id="2.40.50.140">
    <property type="entry name" value="Nucleic acid-binding proteins"/>
    <property type="match status" value="2"/>
</dbReference>
<dbReference type="SUPFAM" id="SSF50104">
    <property type="entry name" value="Translation proteins SH3-like domain"/>
    <property type="match status" value="1"/>
</dbReference>
<dbReference type="InterPro" id="IPR008991">
    <property type="entry name" value="Translation_prot_SH3-like_sf"/>
</dbReference>
<evidence type="ECO:0000256" key="2">
    <source>
        <dbReference type="ARBA" id="ARBA00004815"/>
    </source>
</evidence>
<sequence length="187" mass="20723">MALNVTELRNGTFYKEGNNILLVLIYEHVKTGRGSGNIKLKVRNIKTGAVIEKSFITGARVDEANVEKKKAQFLYREGDTFNLMDPISFEQFSVSSQVIGDQAKYLKDGLEVLLIVSDGEALGLELPMSLVYAISETGPGEKGNTVSNVFKEAVLDNDLVVKVPMFMRVGEKVKVDTRTGEYVERVK</sequence>
<dbReference type="Pfam" id="PF01132">
    <property type="entry name" value="EFP"/>
    <property type="match status" value="1"/>
</dbReference>
<dbReference type="InterPro" id="IPR001059">
    <property type="entry name" value="Transl_elong_P/YeiP_cen"/>
</dbReference>
<comment type="pathway">
    <text evidence="2 7">Protein biosynthesis; polypeptide chain elongation.</text>
</comment>
<evidence type="ECO:0000256" key="9">
    <source>
        <dbReference type="RuleBase" id="RU004389"/>
    </source>
</evidence>
<dbReference type="PANTHER" id="PTHR30053">
    <property type="entry name" value="ELONGATION FACTOR P"/>
    <property type="match status" value="1"/>
</dbReference>
<evidence type="ECO:0000256" key="4">
    <source>
        <dbReference type="ARBA" id="ARBA00022490"/>
    </source>
</evidence>
<dbReference type="NCBIfam" id="NF001810">
    <property type="entry name" value="PRK00529.1"/>
    <property type="match status" value="1"/>
</dbReference>
<dbReference type="PIRSF" id="PIRSF005901">
    <property type="entry name" value="EF-P"/>
    <property type="match status" value="1"/>
</dbReference>
<dbReference type="Proteomes" id="UP000177042">
    <property type="component" value="Unassembled WGS sequence"/>
</dbReference>
<evidence type="ECO:0000256" key="3">
    <source>
        <dbReference type="ARBA" id="ARBA00009479"/>
    </source>
</evidence>
<evidence type="ECO:0000256" key="7">
    <source>
        <dbReference type="HAMAP-Rule" id="MF_00141"/>
    </source>
</evidence>
<comment type="subcellular location">
    <subcellularLocation>
        <location evidence="1 7">Cytoplasm</location>
    </subcellularLocation>
</comment>
<reference evidence="12 13" key="1">
    <citation type="journal article" date="2016" name="Nat. Commun.">
        <title>Thousands of microbial genomes shed light on interconnected biogeochemical processes in an aquifer system.</title>
        <authorList>
            <person name="Anantharaman K."/>
            <person name="Brown C.T."/>
            <person name="Hug L.A."/>
            <person name="Sharon I."/>
            <person name="Castelle C.J."/>
            <person name="Probst A.J."/>
            <person name="Thomas B.C."/>
            <person name="Singh A."/>
            <person name="Wilkins M.J."/>
            <person name="Karaoz U."/>
            <person name="Brodie E.L."/>
            <person name="Williams K.H."/>
            <person name="Hubbard S.S."/>
            <person name="Banfield J.F."/>
        </authorList>
    </citation>
    <scope>NUCLEOTIDE SEQUENCE [LARGE SCALE GENOMIC DNA]</scope>
</reference>
<dbReference type="CDD" id="cd04470">
    <property type="entry name" value="S1_EF-P_repeat_1"/>
    <property type="match status" value="1"/>
</dbReference>
<dbReference type="EMBL" id="MFCX01000032">
    <property type="protein sequence ID" value="OGE25105.1"/>
    <property type="molecule type" value="Genomic_DNA"/>
</dbReference>
<dbReference type="UniPathway" id="UPA00345"/>
<organism evidence="12 13">
    <name type="scientific">Candidatus Daviesbacteria bacterium RIFCSPHIGHO2_02_FULL_39_12</name>
    <dbReference type="NCBI Taxonomy" id="1797770"/>
    <lineage>
        <taxon>Bacteria</taxon>
        <taxon>Candidatus Daviesiibacteriota</taxon>
    </lineage>
</organism>
<dbReference type="CDD" id="cd05794">
    <property type="entry name" value="S1_EF-P_repeat_2"/>
    <property type="match status" value="1"/>
</dbReference>
<keyword evidence="5 7" id="KW-0251">Elongation factor</keyword>
<dbReference type="AlphaFoldDB" id="A0A1F5J902"/>
<evidence type="ECO:0000313" key="13">
    <source>
        <dbReference type="Proteomes" id="UP000177042"/>
    </source>
</evidence>
<evidence type="ECO:0000256" key="8">
    <source>
        <dbReference type="NCBIfam" id="TIGR00038"/>
    </source>
</evidence>
<evidence type="ECO:0000256" key="5">
    <source>
        <dbReference type="ARBA" id="ARBA00022768"/>
    </source>
</evidence>
<dbReference type="GO" id="GO:0003746">
    <property type="term" value="F:translation elongation factor activity"/>
    <property type="evidence" value="ECO:0007669"/>
    <property type="project" value="UniProtKB-UniRule"/>
</dbReference>
<comment type="function">
    <text evidence="7">Involved in peptide bond synthesis. Stimulates efficient translation and peptide-bond synthesis on native or reconstituted 70S ribosomes in vitro. Probably functions indirectly by altering the affinity of the ribosome for aminoacyl-tRNA, thus increasing their reactivity as acceptors for peptidyl transferase.</text>
</comment>
<comment type="caution">
    <text evidence="12">The sequence shown here is derived from an EMBL/GenBank/DDBJ whole genome shotgun (WGS) entry which is preliminary data.</text>
</comment>
<dbReference type="InterPro" id="IPR011768">
    <property type="entry name" value="Transl_elongation_fac_P"/>
</dbReference>
<evidence type="ECO:0000256" key="6">
    <source>
        <dbReference type="ARBA" id="ARBA00022917"/>
    </source>
</evidence>
<dbReference type="InterPro" id="IPR020599">
    <property type="entry name" value="Transl_elong_fac_P/YeiP"/>
</dbReference>
<protein>
    <recommendedName>
        <fullName evidence="7 8">Elongation factor P</fullName>
        <shortName evidence="7">EF-P</shortName>
    </recommendedName>
</protein>